<dbReference type="SUPFAM" id="SSF52402">
    <property type="entry name" value="Adenine nucleotide alpha hydrolases-like"/>
    <property type="match status" value="1"/>
</dbReference>
<name>E0TBH2_PARBH</name>
<dbReference type="NCBIfam" id="NF010588">
    <property type="entry name" value="PRK13981.1"/>
    <property type="match status" value="1"/>
</dbReference>
<dbReference type="InterPro" id="IPR003694">
    <property type="entry name" value="NAD_synthase"/>
</dbReference>
<keyword evidence="5 7" id="KW-0067">ATP-binding</keyword>
<dbReference type="PROSITE" id="PS50263">
    <property type="entry name" value="CN_HYDROLASE"/>
    <property type="match status" value="1"/>
</dbReference>
<dbReference type="InterPro" id="IPR014729">
    <property type="entry name" value="Rossmann-like_a/b/a_fold"/>
</dbReference>
<evidence type="ECO:0000313" key="12">
    <source>
        <dbReference type="Proteomes" id="UP000001302"/>
    </source>
</evidence>
<dbReference type="InterPro" id="IPR003010">
    <property type="entry name" value="C-N_Hydrolase"/>
</dbReference>
<evidence type="ECO:0000256" key="3">
    <source>
        <dbReference type="ARBA" id="ARBA00022598"/>
    </source>
</evidence>
<keyword evidence="3 7" id="KW-0436">Ligase</keyword>
<comment type="pathway">
    <text evidence="1 7 8">Cofactor biosynthesis; NAD(+) biosynthesis; NAD(+) from deamido-NAD(+) (L-Gln route): step 1/1.</text>
</comment>
<dbReference type="GO" id="GO:0008795">
    <property type="term" value="F:NAD+ synthase activity"/>
    <property type="evidence" value="ECO:0007669"/>
    <property type="project" value="UniProtKB-UniRule"/>
</dbReference>
<dbReference type="Pfam" id="PF02540">
    <property type="entry name" value="NAD_synthase"/>
    <property type="match status" value="1"/>
</dbReference>
<dbReference type="PANTHER" id="PTHR23090">
    <property type="entry name" value="NH 3 /GLUTAMINE-DEPENDENT NAD + SYNTHETASE"/>
    <property type="match status" value="1"/>
</dbReference>
<feature type="binding site" evidence="7">
    <location>
        <begin position="293"/>
        <end position="300"/>
    </location>
    <ligand>
        <name>ATP</name>
        <dbReference type="ChEBI" id="CHEBI:30616"/>
    </ligand>
</feature>
<dbReference type="STRING" id="314260.PB2503_01342"/>
<evidence type="ECO:0000256" key="2">
    <source>
        <dbReference type="ARBA" id="ARBA00007145"/>
    </source>
</evidence>
<dbReference type="eggNOG" id="COG0388">
    <property type="taxonomic scope" value="Bacteria"/>
</dbReference>
<feature type="active site" description="Nucleophile; for glutaminase activity" evidence="7">
    <location>
        <position position="152"/>
    </location>
</feature>
<dbReference type="GO" id="GO:0003952">
    <property type="term" value="F:NAD+ synthase (glutamine-hydrolyzing) activity"/>
    <property type="evidence" value="ECO:0007669"/>
    <property type="project" value="UniProtKB-UniRule"/>
</dbReference>
<dbReference type="InterPro" id="IPR014445">
    <property type="entry name" value="Gln-dep_NAD_synthase"/>
</dbReference>
<evidence type="ECO:0000313" key="11">
    <source>
        <dbReference type="EMBL" id="ADM08347.1"/>
    </source>
</evidence>
<keyword evidence="4 7" id="KW-0547">Nucleotide-binding</keyword>
<evidence type="ECO:0000256" key="9">
    <source>
        <dbReference type="RuleBase" id="RU003811"/>
    </source>
</evidence>
<dbReference type="InterPro" id="IPR036526">
    <property type="entry name" value="C-N_Hydrolase_sf"/>
</dbReference>
<evidence type="ECO:0000259" key="10">
    <source>
        <dbReference type="PROSITE" id="PS50263"/>
    </source>
</evidence>
<proteinExistence type="inferred from homology"/>
<dbReference type="GO" id="GO:0005737">
    <property type="term" value="C:cytoplasm"/>
    <property type="evidence" value="ECO:0007669"/>
    <property type="project" value="InterPro"/>
</dbReference>
<dbReference type="HOGENOM" id="CLU_022313_2_0_5"/>
<dbReference type="AlphaFoldDB" id="E0TBH2"/>
<dbReference type="EMBL" id="CP002156">
    <property type="protein sequence ID" value="ADM08347.1"/>
    <property type="molecule type" value="Genomic_DNA"/>
</dbReference>
<evidence type="ECO:0000256" key="7">
    <source>
        <dbReference type="HAMAP-Rule" id="MF_02090"/>
    </source>
</evidence>
<evidence type="ECO:0000256" key="4">
    <source>
        <dbReference type="ARBA" id="ARBA00022741"/>
    </source>
</evidence>
<organism evidence="11 12">
    <name type="scientific">Parvularcula bermudensis (strain ATCC BAA-594 / HTCC2503 / KCTC 12087)</name>
    <dbReference type="NCBI Taxonomy" id="314260"/>
    <lineage>
        <taxon>Bacteria</taxon>
        <taxon>Pseudomonadati</taxon>
        <taxon>Pseudomonadota</taxon>
        <taxon>Alphaproteobacteria</taxon>
        <taxon>Parvularculales</taxon>
        <taxon>Parvularculaceae</taxon>
        <taxon>Parvularcula</taxon>
    </lineage>
</organism>
<dbReference type="eggNOG" id="COG0171">
    <property type="taxonomic scope" value="Bacteria"/>
</dbReference>
<dbReference type="RefSeq" id="WP_013299321.1">
    <property type="nucleotide sequence ID" value="NC_014414.1"/>
</dbReference>
<dbReference type="UniPathway" id="UPA00253">
    <property type="reaction ID" value="UER00334"/>
</dbReference>
<dbReference type="NCBIfam" id="TIGR00552">
    <property type="entry name" value="nadE"/>
    <property type="match status" value="1"/>
</dbReference>
<keyword evidence="6 7" id="KW-0520">NAD</keyword>
<reference evidence="11 12" key="2">
    <citation type="journal article" date="2011" name="J. Bacteriol.">
        <title>Complete genome sequence of strain HTCC2503T of Parvularcula bermudensis, the type species of the order "Parvularculales" in the class Alphaproteobacteria.</title>
        <authorList>
            <person name="Oh H.M."/>
            <person name="Kang I."/>
            <person name="Vergin K.L."/>
            <person name="Kang D."/>
            <person name="Rhee K.H."/>
            <person name="Giovannoni S.J."/>
            <person name="Cho J.C."/>
        </authorList>
    </citation>
    <scope>NUCLEOTIDE SEQUENCE [LARGE SCALE GENOMIC DNA]</scope>
    <source>
        <strain evidence="12">ATCC BAA-594 / HTCC2503 / KCTC 12087</strain>
    </source>
</reference>
<dbReference type="InterPro" id="IPR022310">
    <property type="entry name" value="NAD/GMP_synthase"/>
</dbReference>
<dbReference type="GO" id="GO:0005524">
    <property type="term" value="F:ATP binding"/>
    <property type="evidence" value="ECO:0007669"/>
    <property type="project" value="UniProtKB-UniRule"/>
</dbReference>
<comment type="function">
    <text evidence="7">Catalyzes the ATP-dependent amidation of deamido-NAD to form NAD. Uses L-glutamine as a nitrogen source.</text>
</comment>
<feature type="binding site" evidence="7">
    <location>
        <position position="121"/>
    </location>
    <ligand>
        <name>L-glutamine</name>
        <dbReference type="ChEBI" id="CHEBI:58359"/>
    </ligand>
</feature>
<feature type="active site" description="For glutaminase activity" evidence="7">
    <location>
        <position position="115"/>
    </location>
</feature>
<dbReference type="EC" id="6.3.5.1" evidence="7 8"/>
<dbReference type="Gene3D" id="3.40.50.620">
    <property type="entry name" value="HUPs"/>
    <property type="match status" value="1"/>
</dbReference>
<dbReference type="CDD" id="cd00553">
    <property type="entry name" value="NAD_synthase"/>
    <property type="match status" value="1"/>
</dbReference>
<dbReference type="FunFam" id="3.40.50.620:FF:000106">
    <property type="entry name" value="Glutamine-dependent NAD(+) synthetase"/>
    <property type="match status" value="1"/>
</dbReference>
<dbReference type="Gene3D" id="3.60.110.10">
    <property type="entry name" value="Carbon-nitrogen hydrolase"/>
    <property type="match status" value="1"/>
</dbReference>
<comment type="similarity">
    <text evidence="2 7 8">In the C-terminal section; belongs to the NAD synthetase family.</text>
</comment>
<evidence type="ECO:0000256" key="1">
    <source>
        <dbReference type="ARBA" id="ARBA00005188"/>
    </source>
</evidence>
<comment type="caution">
    <text evidence="7">Lacks conserved residue(s) required for the propagation of feature annotation.</text>
</comment>
<dbReference type="KEGG" id="pbr:PB2503_01342"/>
<evidence type="ECO:0000256" key="8">
    <source>
        <dbReference type="PIRNR" id="PIRNR006630"/>
    </source>
</evidence>
<evidence type="ECO:0000256" key="5">
    <source>
        <dbReference type="ARBA" id="ARBA00022840"/>
    </source>
</evidence>
<dbReference type="PIRSF" id="PIRSF006630">
    <property type="entry name" value="NADS_GAT"/>
    <property type="match status" value="1"/>
</dbReference>
<evidence type="ECO:0000256" key="6">
    <source>
        <dbReference type="ARBA" id="ARBA00023027"/>
    </source>
</evidence>
<dbReference type="SUPFAM" id="SSF56317">
    <property type="entry name" value="Carbon-nitrogen hydrolase"/>
    <property type="match status" value="1"/>
</dbReference>
<dbReference type="GO" id="GO:0004359">
    <property type="term" value="F:glutaminase activity"/>
    <property type="evidence" value="ECO:0007669"/>
    <property type="project" value="InterPro"/>
</dbReference>
<dbReference type="CDD" id="cd07570">
    <property type="entry name" value="GAT_Gln-NAD-synth"/>
    <property type="match status" value="1"/>
</dbReference>
<keyword evidence="12" id="KW-1185">Reference proteome</keyword>
<comment type="similarity">
    <text evidence="9">Belongs to the NAD synthetase family.</text>
</comment>
<feature type="binding site" evidence="7">
    <location>
        <position position="524"/>
    </location>
    <ligand>
        <name>deamido-NAD(+)</name>
        <dbReference type="ChEBI" id="CHEBI:58437"/>
        <note>ligand shared between two neighboring subunits</note>
    </ligand>
</feature>
<feature type="active site" description="Proton acceptor; for glutaminase activity" evidence="7">
    <location>
        <position position="44"/>
    </location>
</feature>
<dbReference type="PANTHER" id="PTHR23090:SF9">
    <property type="entry name" value="GLUTAMINE-DEPENDENT NAD(+) SYNTHETASE"/>
    <property type="match status" value="1"/>
</dbReference>
<feature type="domain" description="CN hydrolase" evidence="10">
    <location>
        <begin position="6"/>
        <end position="259"/>
    </location>
</feature>
<feature type="binding site" evidence="7">
    <location>
        <position position="405"/>
    </location>
    <ligand>
        <name>deamido-NAD(+)</name>
        <dbReference type="ChEBI" id="CHEBI:58437"/>
        <note>ligand shared between two neighboring subunits</note>
    </ligand>
</feature>
<dbReference type="Pfam" id="PF00795">
    <property type="entry name" value="CN_hydrolase"/>
    <property type="match status" value="1"/>
</dbReference>
<accession>E0TBH2</accession>
<dbReference type="Proteomes" id="UP000001302">
    <property type="component" value="Chromosome"/>
</dbReference>
<feature type="binding site" evidence="7">
    <location>
        <position position="400"/>
    </location>
    <ligand>
        <name>ATP</name>
        <dbReference type="ChEBI" id="CHEBI:30616"/>
    </ligand>
</feature>
<feature type="binding site" evidence="7">
    <location>
        <position position="178"/>
    </location>
    <ligand>
        <name>L-glutamine</name>
        <dbReference type="ChEBI" id="CHEBI:58359"/>
    </ligand>
</feature>
<reference evidence="12" key="1">
    <citation type="submission" date="2010-08" db="EMBL/GenBank/DDBJ databases">
        <title>Genome sequence of Parvularcula bermudensis HTCC2503.</title>
        <authorList>
            <person name="Kang D.-M."/>
            <person name="Oh H.-M."/>
            <person name="Cho J.-C."/>
        </authorList>
    </citation>
    <scope>NUCLEOTIDE SEQUENCE [LARGE SCALE GENOMIC DNA]</scope>
    <source>
        <strain evidence="12">ATCC BAA-594 / HTCC2503 / KCTC 12087</strain>
    </source>
</reference>
<feature type="binding site" evidence="7">
    <location>
        <position position="376"/>
    </location>
    <ligand>
        <name>deamido-NAD(+)</name>
        <dbReference type="ChEBI" id="CHEBI:58437"/>
        <note>ligand shared between two neighboring subunits</note>
    </ligand>
</feature>
<protein>
    <recommendedName>
        <fullName evidence="7 8">Glutamine-dependent NAD(+) synthetase</fullName>
        <ecNumber evidence="7 8">6.3.5.1</ecNumber>
    </recommendedName>
    <alternativeName>
        <fullName evidence="7 8">NAD(+) synthase [glutamine-hydrolyzing]</fullName>
    </alternativeName>
</protein>
<dbReference type="GO" id="GO:0009435">
    <property type="term" value="P:NAD+ biosynthetic process"/>
    <property type="evidence" value="ECO:0007669"/>
    <property type="project" value="UniProtKB-UniRule"/>
</dbReference>
<comment type="catalytic activity">
    <reaction evidence="7 8">
        <text>deamido-NAD(+) + L-glutamine + ATP + H2O = L-glutamate + AMP + diphosphate + NAD(+) + H(+)</text>
        <dbReference type="Rhea" id="RHEA:24384"/>
        <dbReference type="ChEBI" id="CHEBI:15377"/>
        <dbReference type="ChEBI" id="CHEBI:15378"/>
        <dbReference type="ChEBI" id="CHEBI:29985"/>
        <dbReference type="ChEBI" id="CHEBI:30616"/>
        <dbReference type="ChEBI" id="CHEBI:33019"/>
        <dbReference type="ChEBI" id="CHEBI:57540"/>
        <dbReference type="ChEBI" id="CHEBI:58359"/>
        <dbReference type="ChEBI" id="CHEBI:58437"/>
        <dbReference type="ChEBI" id="CHEBI:456215"/>
        <dbReference type="EC" id="6.3.5.1"/>
    </reaction>
</comment>
<gene>
    <name evidence="7" type="primary">nadE</name>
    <name evidence="11" type="ordered locus">PB2503_01342</name>
</gene>
<dbReference type="HAMAP" id="MF_02090">
    <property type="entry name" value="NadE_glutamine_dep"/>
    <property type="match status" value="1"/>
</dbReference>
<sequence length="555" mass="60274">MTTGRLSIALAVLNPTVGDVAGNIERIKAAHKEATDCDLVVCSELCVSGYPPEDLVLHAPYAIRCREAVDALAQVTADGPALVVGTPWPAEGRQRKPYNASVLLADGKVQTVAYKRYLPEYGVFDEPRTFSASTAIPDLGIVAGVRLGLMTCEDMWYPTPAADLAERGAEIFVAPHGSPFRLTAHAERLFHAKARVRETGRPLVFTNQVGGQDELVFDGGAFAVDRDEGVYRGPLFARGITRTVWRRDEAGHLRFETGPSEDWPVEEPLIYPALVTGTRDYVRKSGFSSVVLGLSGGIDSAMVAAIAVDALGPDNVRCVMLPSRYTSTESLDDAAACAKALGVTLDRVEIEPMIAVFTDSLAPLFAGRSADVTEENLQSRIRGTALMALSNKFGCLLLSTGNKSEMATGYATLYGDMNGAYNPLKDVYKSVVFRLARWRNANHPSGGLGPRGEVIPERIITKPPSAELRADQRDDQSLPAYDILDDILSGLVEEDLSPKAVAARGHDPALVTKVRRLLLLSEYKRRQAPPGPKITVRNFGRDRRYPLLNRWGANE</sequence>